<sequence length="39" mass="4320">MIAGRIQDFVHIMIIMNAVNGVKINVLNANIEIIILIVC</sequence>
<reference evidence="1" key="1">
    <citation type="submission" date="2019-08" db="EMBL/GenBank/DDBJ databases">
        <authorList>
            <person name="Kucharzyk K."/>
            <person name="Murdoch R.W."/>
            <person name="Higgins S."/>
            <person name="Loffler F."/>
        </authorList>
    </citation>
    <scope>NUCLEOTIDE SEQUENCE</scope>
</reference>
<protein>
    <submittedName>
        <fullName evidence="1">Uncharacterized protein</fullName>
    </submittedName>
</protein>
<dbReference type="EMBL" id="VSSQ01056352">
    <property type="protein sequence ID" value="MPN10202.1"/>
    <property type="molecule type" value="Genomic_DNA"/>
</dbReference>
<dbReference type="AlphaFoldDB" id="A0A645F9H1"/>
<proteinExistence type="predicted"/>
<evidence type="ECO:0000313" key="1">
    <source>
        <dbReference type="EMBL" id="MPN10202.1"/>
    </source>
</evidence>
<accession>A0A645F9H1</accession>
<name>A0A645F9H1_9ZZZZ</name>
<organism evidence="1">
    <name type="scientific">bioreactor metagenome</name>
    <dbReference type="NCBI Taxonomy" id="1076179"/>
    <lineage>
        <taxon>unclassified sequences</taxon>
        <taxon>metagenomes</taxon>
        <taxon>ecological metagenomes</taxon>
    </lineage>
</organism>
<gene>
    <name evidence="1" type="ORF">SDC9_157497</name>
</gene>
<comment type="caution">
    <text evidence="1">The sequence shown here is derived from an EMBL/GenBank/DDBJ whole genome shotgun (WGS) entry which is preliminary data.</text>
</comment>